<dbReference type="InterPro" id="IPR011705">
    <property type="entry name" value="BACK"/>
</dbReference>
<evidence type="ECO:0000313" key="4">
    <source>
        <dbReference type="EMBL" id="KAK3590979.1"/>
    </source>
</evidence>
<accession>A0AAE0SFI3</accession>
<evidence type="ECO:0000256" key="2">
    <source>
        <dbReference type="ARBA" id="ARBA00022490"/>
    </source>
</evidence>
<dbReference type="SMART" id="SM00875">
    <property type="entry name" value="BACK"/>
    <property type="match status" value="1"/>
</dbReference>
<dbReference type="PANTHER" id="PTHR45774:SF4">
    <property type="entry name" value="AXUNDEAD, ISOFORM F"/>
    <property type="match status" value="1"/>
</dbReference>
<evidence type="ECO:0000256" key="1">
    <source>
        <dbReference type="ARBA" id="ARBA00004496"/>
    </source>
</evidence>
<dbReference type="GO" id="GO:0022008">
    <property type="term" value="P:neurogenesis"/>
    <property type="evidence" value="ECO:0007669"/>
    <property type="project" value="TreeGrafter"/>
</dbReference>
<feature type="domain" description="BTB" evidence="3">
    <location>
        <begin position="28"/>
        <end position="95"/>
    </location>
</feature>
<protein>
    <recommendedName>
        <fullName evidence="3">BTB domain-containing protein</fullName>
    </recommendedName>
</protein>
<reference evidence="4" key="1">
    <citation type="journal article" date="2021" name="Genome Biol. Evol.">
        <title>A High-Quality Reference Genome for a Parasitic Bivalve with Doubly Uniparental Inheritance (Bivalvia: Unionida).</title>
        <authorList>
            <person name="Smith C.H."/>
        </authorList>
    </citation>
    <scope>NUCLEOTIDE SEQUENCE</scope>
    <source>
        <strain evidence="4">CHS0354</strain>
    </source>
</reference>
<dbReference type="Pfam" id="PF00651">
    <property type="entry name" value="BTB"/>
    <property type="match status" value="1"/>
</dbReference>
<dbReference type="SUPFAM" id="SSF54695">
    <property type="entry name" value="POZ domain"/>
    <property type="match status" value="1"/>
</dbReference>
<dbReference type="Gene3D" id="2.60.120.820">
    <property type="entry name" value="PHR domain"/>
    <property type="match status" value="1"/>
</dbReference>
<dbReference type="Gene3D" id="3.30.710.10">
    <property type="entry name" value="Potassium Channel Kv1.1, Chain A"/>
    <property type="match status" value="1"/>
</dbReference>
<dbReference type="InterPro" id="IPR011333">
    <property type="entry name" value="SKP1/BTB/POZ_sf"/>
</dbReference>
<dbReference type="SMART" id="SM00225">
    <property type="entry name" value="BTB"/>
    <property type="match status" value="1"/>
</dbReference>
<dbReference type="Pfam" id="PF08005">
    <property type="entry name" value="PHR"/>
    <property type="match status" value="1"/>
</dbReference>
<evidence type="ECO:0000313" key="5">
    <source>
        <dbReference type="Proteomes" id="UP001195483"/>
    </source>
</evidence>
<dbReference type="AlphaFoldDB" id="A0AAE0SFI3"/>
<dbReference type="PANTHER" id="PTHR45774">
    <property type="entry name" value="BTB/POZ DOMAIN-CONTAINING"/>
    <property type="match status" value="1"/>
</dbReference>
<reference evidence="4" key="2">
    <citation type="journal article" date="2021" name="Genome Biol. Evol.">
        <title>Developing a high-quality reference genome for a parasitic bivalve with doubly uniparental inheritance (Bivalvia: Unionida).</title>
        <authorList>
            <person name="Smith C.H."/>
        </authorList>
    </citation>
    <scope>NUCLEOTIDE SEQUENCE</scope>
    <source>
        <strain evidence="4">CHS0354</strain>
        <tissue evidence="4">Mantle</tissue>
    </source>
</reference>
<dbReference type="PROSITE" id="PS50097">
    <property type="entry name" value="BTB"/>
    <property type="match status" value="1"/>
</dbReference>
<reference evidence="4" key="3">
    <citation type="submission" date="2023-05" db="EMBL/GenBank/DDBJ databases">
        <authorList>
            <person name="Smith C.H."/>
        </authorList>
    </citation>
    <scope>NUCLEOTIDE SEQUENCE</scope>
    <source>
        <strain evidence="4">CHS0354</strain>
        <tissue evidence="4">Mantle</tissue>
    </source>
</reference>
<evidence type="ECO:0000259" key="3">
    <source>
        <dbReference type="PROSITE" id="PS50097"/>
    </source>
</evidence>
<dbReference type="InterPro" id="IPR000210">
    <property type="entry name" value="BTB/POZ_dom"/>
</dbReference>
<organism evidence="4 5">
    <name type="scientific">Potamilus streckersoni</name>
    <dbReference type="NCBI Taxonomy" id="2493646"/>
    <lineage>
        <taxon>Eukaryota</taxon>
        <taxon>Metazoa</taxon>
        <taxon>Spiralia</taxon>
        <taxon>Lophotrochozoa</taxon>
        <taxon>Mollusca</taxon>
        <taxon>Bivalvia</taxon>
        <taxon>Autobranchia</taxon>
        <taxon>Heteroconchia</taxon>
        <taxon>Palaeoheterodonta</taxon>
        <taxon>Unionida</taxon>
        <taxon>Unionoidea</taxon>
        <taxon>Unionidae</taxon>
        <taxon>Ambleminae</taxon>
        <taxon>Lampsilini</taxon>
        <taxon>Potamilus</taxon>
    </lineage>
</organism>
<dbReference type="InterPro" id="IPR012983">
    <property type="entry name" value="PHR"/>
</dbReference>
<name>A0AAE0SFI3_9BIVA</name>
<keyword evidence="2" id="KW-0963">Cytoplasm</keyword>
<dbReference type="GO" id="GO:0005829">
    <property type="term" value="C:cytosol"/>
    <property type="evidence" value="ECO:0007669"/>
    <property type="project" value="TreeGrafter"/>
</dbReference>
<dbReference type="Proteomes" id="UP001195483">
    <property type="component" value="Unassembled WGS sequence"/>
</dbReference>
<comment type="subcellular location">
    <subcellularLocation>
        <location evidence="1">Cytoplasm</location>
    </subcellularLocation>
</comment>
<comment type="caution">
    <text evidence="4">The sequence shown here is derived from an EMBL/GenBank/DDBJ whole genome shotgun (WGS) entry which is preliminary data.</text>
</comment>
<dbReference type="Gene3D" id="1.25.40.420">
    <property type="match status" value="1"/>
</dbReference>
<dbReference type="EMBL" id="JAEAOA010001235">
    <property type="protein sequence ID" value="KAK3590979.1"/>
    <property type="molecule type" value="Genomic_DNA"/>
</dbReference>
<gene>
    <name evidence="4" type="ORF">CHS0354_020333</name>
</gene>
<keyword evidence="5" id="KW-1185">Reference proteome</keyword>
<dbReference type="InterPro" id="IPR038648">
    <property type="entry name" value="PHR_sf"/>
</dbReference>
<proteinExistence type="predicted"/>
<dbReference type="Pfam" id="PF07707">
    <property type="entry name" value="BACK"/>
    <property type="match status" value="1"/>
</dbReference>
<sequence>MAAVSIDWQADLGVLDSNRYMLENHVACDITFYVGKQRQEVTAHKYVLISRSSVFYAMLCGPLQEIGQIDMPDIEPVVFQQLLRFMYYEEFEPNGDYILALLYAAKKYAVERLVSMCVNWLKDGVDVENVCGMLQQAHSFGEKVLMSNCLEFIMDNGSSVLQHKSFMTLPSELVEMVVKQDGLCAEEDQIYEAMKDWAQNECAQRNLQPNTENIRGVLGGLKNYIRFSLMDGEYFANKVAADDILTADEKVSLFQTFLGGDSLETTTFIHTARKTTFRSMQKVLRFSTQVSYLSAGSSLHAIQLKCSEQVLLMGIIIYGATFQPYEPRGVFSTAHFDSDIEVQVLDISQRIILSMKCHRTISEEKYQEILFDKPVILMCSWYTVTLQVACSGTTVSGKHGENVVSIGDGQFIAFRDSSLSTSSTNASNGQIPGILICRRRTKI</sequence>